<dbReference type="Proteomes" id="UP000008022">
    <property type="component" value="Unassembled WGS sequence"/>
</dbReference>
<feature type="region of interest" description="Disordered" evidence="1">
    <location>
        <begin position="148"/>
        <end position="191"/>
    </location>
</feature>
<feature type="compositionally biased region" description="Basic and acidic residues" evidence="1">
    <location>
        <begin position="153"/>
        <end position="167"/>
    </location>
</feature>
<accession>A0A0E0R0N6</accession>
<feature type="region of interest" description="Disordered" evidence="1">
    <location>
        <begin position="428"/>
        <end position="458"/>
    </location>
</feature>
<dbReference type="eggNOG" id="ENOG502SYET">
    <property type="taxonomic scope" value="Eukaryota"/>
</dbReference>
<evidence type="ECO:0008006" key="4">
    <source>
        <dbReference type="Google" id="ProtNLM"/>
    </source>
</evidence>
<feature type="compositionally biased region" description="Basic and acidic residues" evidence="1">
    <location>
        <begin position="489"/>
        <end position="505"/>
    </location>
</feature>
<organism evidence="2 3">
    <name type="scientific">Oryza rufipogon</name>
    <name type="common">Brownbeard rice</name>
    <name type="synonym">Asian wild rice</name>
    <dbReference type="NCBI Taxonomy" id="4529"/>
    <lineage>
        <taxon>Eukaryota</taxon>
        <taxon>Viridiplantae</taxon>
        <taxon>Streptophyta</taxon>
        <taxon>Embryophyta</taxon>
        <taxon>Tracheophyta</taxon>
        <taxon>Spermatophyta</taxon>
        <taxon>Magnoliopsida</taxon>
        <taxon>Liliopsida</taxon>
        <taxon>Poales</taxon>
        <taxon>Poaceae</taxon>
        <taxon>BOP clade</taxon>
        <taxon>Oryzoideae</taxon>
        <taxon>Oryzeae</taxon>
        <taxon>Oryzinae</taxon>
        <taxon>Oryza</taxon>
    </lineage>
</organism>
<sequence>MTVGSLIESPDTAPYKWPSASPLCFALYTHRHPPAGGAAPAIVVVTSAAASYDSPASLPAGVLSSPSFLWIAANVIVVWLVSSYRGHTAAGDGDGVGESGGGGVDVGLYTSSSGHGHDHDHDDMFAVAAVAADLVVVAAAPVVTTTVAKKKPSREARAAKRSTTDRPRARKAAASAASGETTPARPGDCSPRDVSKALAGVVLQTPRGAAAAVGAALMDTVDVKRPIIVEEEWLTWDLAATAAEATAKPDVKKSVVEEEWPDWAFFVDDDAKNPLVGEEEWSAWVLACTEEAKPAVVEKKPVVADEPWPSSWTIAATDVKMAVKKPVVVEDPWRPPPSSWTIEAPADGDKWAITLATDFSTPKPDVVAGAGAGDDDDDVSMDSMWQTILQSGRARPVTVPKSETWATTTDEQQPRRRERAAAAAVARREIRKSATATNMTPPPSPPHVRAPPAPARRPWRTRDVLPAMPNDELMRRAESLIRRHHEQLRLQRQESEQRQALELQRRRPLIRV</sequence>
<keyword evidence="3" id="KW-1185">Reference proteome</keyword>
<reference evidence="3" key="1">
    <citation type="submission" date="2013-06" db="EMBL/GenBank/DDBJ databases">
        <authorList>
            <person name="Zhao Q."/>
        </authorList>
    </citation>
    <scope>NUCLEOTIDE SEQUENCE</scope>
    <source>
        <strain evidence="3">cv. W1943</strain>
    </source>
</reference>
<evidence type="ECO:0000313" key="3">
    <source>
        <dbReference type="Proteomes" id="UP000008022"/>
    </source>
</evidence>
<evidence type="ECO:0000313" key="2">
    <source>
        <dbReference type="EnsemblPlants" id="ORUFI10G14780.1"/>
    </source>
</evidence>
<dbReference type="Gramene" id="ORUFI10G14780.1">
    <property type="protein sequence ID" value="ORUFI10G14780.1"/>
    <property type="gene ID" value="ORUFI10G14780"/>
</dbReference>
<name>A0A0E0R0N6_ORYRU</name>
<dbReference type="EnsemblPlants" id="ORUFI10G14780.1">
    <property type="protein sequence ID" value="ORUFI10G14780.1"/>
    <property type="gene ID" value="ORUFI10G14780"/>
</dbReference>
<dbReference type="AlphaFoldDB" id="A0A0E0R0N6"/>
<feature type="compositionally biased region" description="Pro residues" evidence="1">
    <location>
        <begin position="440"/>
        <end position="455"/>
    </location>
</feature>
<protein>
    <recommendedName>
        <fullName evidence="4">DUF4408 domain-containing protein</fullName>
    </recommendedName>
</protein>
<proteinExistence type="predicted"/>
<dbReference type="OMA" id="MHARRCT"/>
<feature type="region of interest" description="Disordered" evidence="1">
    <location>
        <begin position="391"/>
        <end position="416"/>
    </location>
</feature>
<reference evidence="2" key="2">
    <citation type="submission" date="2015-06" db="UniProtKB">
        <authorList>
            <consortium name="EnsemblPlants"/>
        </authorList>
    </citation>
    <scope>IDENTIFICATION</scope>
</reference>
<dbReference type="HOGENOM" id="CLU_044274_0_0_1"/>
<evidence type="ECO:0000256" key="1">
    <source>
        <dbReference type="SAM" id="MobiDB-lite"/>
    </source>
</evidence>
<feature type="region of interest" description="Disordered" evidence="1">
    <location>
        <begin position="489"/>
        <end position="512"/>
    </location>
</feature>